<dbReference type="Pfam" id="PF00005">
    <property type="entry name" value="ABC_tran"/>
    <property type="match status" value="2"/>
</dbReference>
<dbReference type="InterPro" id="IPR017871">
    <property type="entry name" value="ABC_transporter-like_CS"/>
</dbReference>
<dbReference type="PROSITE" id="PS50893">
    <property type="entry name" value="ABC_TRANSPORTER_2"/>
    <property type="match status" value="2"/>
</dbReference>
<keyword evidence="2" id="KW-0677">Repeat</keyword>
<dbReference type="AlphaFoldDB" id="A0A1I6JRU2"/>
<accession>A0A1I6JRU2</accession>
<dbReference type="SMART" id="SM00382">
    <property type="entry name" value="AAA"/>
    <property type="match status" value="2"/>
</dbReference>
<dbReference type="PROSITE" id="PS00211">
    <property type="entry name" value="ABC_TRANSPORTER_1"/>
    <property type="match status" value="1"/>
</dbReference>
<organism evidence="6 7">
    <name type="scientific">[Clostridium] aminophilum</name>
    <dbReference type="NCBI Taxonomy" id="1526"/>
    <lineage>
        <taxon>Bacteria</taxon>
        <taxon>Bacillati</taxon>
        <taxon>Bacillota</taxon>
        <taxon>Clostridia</taxon>
        <taxon>Lachnospirales</taxon>
        <taxon>Lachnospiraceae</taxon>
    </lineage>
</organism>
<evidence type="ECO:0000313" key="7">
    <source>
        <dbReference type="Proteomes" id="UP000214760"/>
    </source>
</evidence>
<feature type="domain" description="ABC transporter" evidence="5">
    <location>
        <begin position="254"/>
        <end position="503"/>
    </location>
</feature>
<dbReference type="Proteomes" id="UP000214760">
    <property type="component" value="Unassembled WGS sequence"/>
</dbReference>
<dbReference type="RefSeq" id="WP_031473467.1">
    <property type="nucleotide sequence ID" value="NZ_FOZC01000010.1"/>
</dbReference>
<dbReference type="EMBL" id="FOZC01000010">
    <property type="protein sequence ID" value="SFR81697.1"/>
    <property type="molecule type" value="Genomic_DNA"/>
</dbReference>
<evidence type="ECO:0000256" key="1">
    <source>
        <dbReference type="ARBA" id="ARBA00022448"/>
    </source>
</evidence>
<name>A0A1I6JRU2_9FIRM</name>
<evidence type="ECO:0000259" key="5">
    <source>
        <dbReference type="PROSITE" id="PS50893"/>
    </source>
</evidence>
<dbReference type="InterPro" id="IPR027417">
    <property type="entry name" value="P-loop_NTPase"/>
</dbReference>
<keyword evidence="3" id="KW-0547">Nucleotide-binding</keyword>
<dbReference type="GO" id="GO:0005524">
    <property type="term" value="F:ATP binding"/>
    <property type="evidence" value="ECO:0007669"/>
    <property type="project" value="UniProtKB-KW"/>
</dbReference>
<evidence type="ECO:0000256" key="3">
    <source>
        <dbReference type="ARBA" id="ARBA00022741"/>
    </source>
</evidence>
<dbReference type="SUPFAM" id="SSF52540">
    <property type="entry name" value="P-loop containing nucleoside triphosphate hydrolases"/>
    <property type="match status" value="2"/>
</dbReference>
<gene>
    <name evidence="6" type="ORF">SAMN02910262_01858</name>
</gene>
<dbReference type="InterPro" id="IPR050107">
    <property type="entry name" value="ABC_carbohydrate_import_ATPase"/>
</dbReference>
<keyword evidence="4 6" id="KW-0067">ATP-binding</keyword>
<dbReference type="PANTHER" id="PTHR43790">
    <property type="entry name" value="CARBOHYDRATE TRANSPORT ATP-BINDING PROTEIN MG119-RELATED"/>
    <property type="match status" value="1"/>
</dbReference>
<dbReference type="CDD" id="cd03216">
    <property type="entry name" value="ABC_Carb_Monos_I"/>
    <property type="match status" value="1"/>
</dbReference>
<evidence type="ECO:0000256" key="2">
    <source>
        <dbReference type="ARBA" id="ARBA00022737"/>
    </source>
</evidence>
<evidence type="ECO:0000256" key="4">
    <source>
        <dbReference type="ARBA" id="ARBA00022840"/>
    </source>
</evidence>
<dbReference type="PANTHER" id="PTHR43790:SF9">
    <property type="entry name" value="GALACTOFURANOSE TRANSPORTER ATP-BINDING PROTEIN YTFR"/>
    <property type="match status" value="1"/>
</dbReference>
<dbReference type="InterPro" id="IPR003593">
    <property type="entry name" value="AAA+_ATPase"/>
</dbReference>
<keyword evidence="1" id="KW-0813">Transport</keyword>
<sequence length="509" mass="56521">MENNLSLELRNISKTFPGVKALSGVSFSAVPGKVCGLVGVNGAGKSTLMNILGGIHQPDEGGDILISGEKVVIENPKSATDHGIAFIQQEVQAFDTMSVYENILASDLNKWRKKNSFILDRAAMKKEAQKYLDILDSPIDVDAPVYSLTVGDKQIIQIARALSQGGKILLFDEPTASLSDHETAKLFEIIKRLKAQGHIVFYISHFLDEIFELCDHVVILRDGQVVGKAEIGDINKEKLVEMMLGYQIEGSAHTRSGSIGEVIFKAEHITGEKLPKDFSFELHRGEILGVWGLLGSGRSELFNTVLGIDRMVDGKLWFRQNGELSEISQKDFYRHIGYLTEGRHYDGLFLNMSIGQNITSSNLEQFASKGLGILNTAKEHVEARRLMKDVNVKAIDENMKVSKLSGGNQQKVIIAKWFLKNPEILFMDEPTKGVDVGAKNEIKDLIFQKAENGTSFVIVSSELEEIMSLCDRIIVIYEGRLVGEVEKEDFSKENLMRGIVSQEGKNEEK</sequence>
<feature type="domain" description="ABC transporter" evidence="5">
    <location>
        <begin position="7"/>
        <end position="247"/>
    </location>
</feature>
<dbReference type="Gene3D" id="3.40.50.300">
    <property type="entry name" value="P-loop containing nucleotide triphosphate hydrolases"/>
    <property type="match status" value="2"/>
</dbReference>
<dbReference type="GO" id="GO:0016887">
    <property type="term" value="F:ATP hydrolysis activity"/>
    <property type="evidence" value="ECO:0007669"/>
    <property type="project" value="InterPro"/>
</dbReference>
<evidence type="ECO:0000313" key="6">
    <source>
        <dbReference type="EMBL" id="SFR81697.1"/>
    </source>
</evidence>
<dbReference type="CDD" id="cd03215">
    <property type="entry name" value="ABC_Carb_Monos_II"/>
    <property type="match status" value="1"/>
</dbReference>
<proteinExistence type="predicted"/>
<protein>
    <submittedName>
        <fullName evidence="6">Ribose transport system ATP-binding protein</fullName>
    </submittedName>
</protein>
<reference evidence="6 7" key="1">
    <citation type="submission" date="2016-10" db="EMBL/GenBank/DDBJ databases">
        <authorList>
            <person name="de Groot N.N."/>
        </authorList>
    </citation>
    <scope>NUCLEOTIDE SEQUENCE [LARGE SCALE GENOMIC DNA]</scope>
    <source>
        <strain evidence="6 7">F</strain>
    </source>
</reference>
<dbReference type="InterPro" id="IPR003439">
    <property type="entry name" value="ABC_transporter-like_ATP-bd"/>
</dbReference>